<feature type="region of interest" description="Disordered" evidence="1">
    <location>
        <begin position="1"/>
        <end position="43"/>
    </location>
</feature>
<evidence type="ECO:0000313" key="2">
    <source>
        <dbReference type="EMBL" id="KJU82605.1"/>
    </source>
</evidence>
<keyword evidence="3" id="KW-1185">Reference proteome</keyword>
<evidence type="ECO:0000313" key="3">
    <source>
        <dbReference type="Proteomes" id="UP000033423"/>
    </source>
</evidence>
<reference evidence="2 3" key="1">
    <citation type="submission" date="2015-02" db="EMBL/GenBank/DDBJ databases">
        <title>Single-cell genomics of uncultivated deep-branching MTB reveals a conserved set of magnetosome genes.</title>
        <authorList>
            <person name="Kolinko S."/>
            <person name="Richter M."/>
            <person name="Glockner F.O."/>
            <person name="Brachmann A."/>
            <person name="Schuler D."/>
        </authorList>
    </citation>
    <scope>NUCLEOTIDE SEQUENCE [LARGE SCALE GENOMIC DNA]</scope>
    <source>
        <strain evidence="2">TM-1</strain>
    </source>
</reference>
<dbReference type="EMBL" id="LACI01002246">
    <property type="protein sequence ID" value="KJU82605.1"/>
    <property type="molecule type" value="Genomic_DNA"/>
</dbReference>
<feature type="compositionally biased region" description="Polar residues" evidence="1">
    <location>
        <begin position="7"/>
        <end position="23"/>
    </location>
</feature>
<organism evidence="2 3">
    <name type="scientific">Candidatus Magnetobacterium bavaricum</name>
    <dbReference type="NCBI Taxonomy" id="29290"/>
    <lineage>
        <taxon>Bacteria</taxon>
        <taxon>Pseudomonadati</taxon>
        <taxon>Nitrospirota</taxon>
        <taxon>Thermodesulfovibrionia</taxon>
        <taxon>Thermodesulfovibrionales</taxon>
        <taxon>Candidatus Magnetobacteriaceae</taxon>
        <taxon>Candidatus Magnetobacterium</taxon>
    </lineage>
</organism>
<feature type="compositionally biased region" description="Polar residues" evidence="1">
    <location>
        <begin position="30"/>
        <end position="43"/>
    </location>
</feature>
<protein>
    <submittedName>
        <fullName evidence="2">Uncharacterized protein</fullName>
    </submittedName>
</protein>
<accession>A0A0F3GL08</accession>
<comment type="caution">
    <text evidence="2">The sequence shown here is derived from an EMBL/GenBank/DDBJ whole genome shotgun (WGS) entry which is preliminary data.</text>
</comment>
<sequence length="71" mass="7630">MAEISPVSITTASSENSGMQTRLSLPPAGQGNSLRNPISGDMASSHTLSLKGWKAKGWKMRAPTWKTSRSR</sequence>
<gene>
    <name evidence="2" type="ORF">MBAV_005202</name>
</gene>
<proteinExistence type="predicted"/>
<evidence type="ECO:0000256" key="1">
    <source>
        <dbReference type="SAM" id="MobiDB-lite"/>
    </source>
</evidence>
<dbReference type="Proteomes" id="UP000033423">
    <property type="component" value="Unassembled WGS sequence"/>
</dbReference>
<dbReference type="AlphaFoldDB" id="A0A0F3GL08"/>
<name>A0A0F3GL08_9BACT</name>